<reference evidence="1" key="1">
    <citation type="submission" date="2022-12" db="EMBL/GenBank/DDBJ databases">
        <authorList>
            <person name="Petersen C."/>
        </authorList>
    </citation>
    <scope>NUCLEOTIDE SEQUENCE</scope>
    <source>
        <strain evidence="1">IBT 16125</strain>
    </source>
</reference>
<sequence>MSQTADIARVYAMREKIKREKTIPEEYLVILIERLPLSFGQYPHQDAPKSGRRSAAYQLRWRLKKAGIVYRRVRRTDPHIFLPFLLSITPRGCESFDDERFEQNHQDRYNLHLSNDCLTLLQAQGRNLKIEDNRDFQDFIKHLFELGLETPYTSPPLTDAEKEDHCTYHLAHVQSIRNVFGDYIQRAVASSLVSFNEDLSCQAVERRDSFWMKFPSQTMQDAIFSLDIGSTKELAAILFPHINPKIASFLWPQTCDVISTQTLDYNGVSHYDVRPDQSRQDREYHPIPSEMYH</sequence>
<gene>
    <name evidence="1" type="ORF">N7458_002470</name>
</gene>
<dbReference type="EMBL" id="JAPVEA010000002">
    <property type="protein sequence ID" value="KAJ5460918.1"/>
    <property type="molecule type" value="Genomic_DNA"/>
</dbReference>
<accession>A0AAD6CD58</accession>
<dbReference type="RefSeq" id="XP_056769960.1">
    <property type="nucleotide sequence ID" value="XM_056905853.1"/>
</dbReference>
<name>A0AAD6CD58_9EURO</name>
<protein>
    <submittedName>
        <fullName evidence="1">Uncharacterized protein</fullName>
    </submittedName>
</protein>
<keyword evidence="2" id="KW-1185">Reference proteome</keyword>
<reference evidence="1" key="2">
    <citation type="journal article" date="2023" name="IMA Fungus">
        <title>Comparative genomic study of the Penicillium genus elucidates a diverse pangenome and 15 lateral gene transfer events.</title>
        <authorList>
            <person name="Petersen C."/>
            <person name="Sorensen T."/>
            <person name="Nielsen M.R."/>
            <person name="Sondergaard T.E."/>
            <person name="Sorensen J.L."/>
            <person name="Fitzpatrick D.A."/>
            <person name="Frisvad J.C."/>
            <person name="Nielsen K.L."/>
        </authorList>
    </citation>
    <scope>NUCLEOTIDE SEQUENCE</scope>
    <source>
        <strain evidence="1">IBT 16125</strain>
    </source>
</reference>
<organism evidence="1 2">
    <name type="scientific">Penicillium daleae</name>
    <dbReference type="NCBI Taxonomy" id="63821"/>
    <lineage>
        <taxon>Eukaryota</taxon>
        <taxon>Fungi</taxon>
        <taxon>Dikarya</taxon>
        <taxon>Ascomycota</taxon>
        <taxon>Pezizomycotina</taxon>
        <taxon>Eurotiomycetes</taxon>
        <taxon>Eurotiomycetidae</taxon>
        <taxon>Eurotiales</taxon>
        <taxon>Aspergillaceae</taxon>
        <taxon>Penicillium</taxon>
    </lineage>
</organism>
<dbReference type="AlphaFoldDB" id="A0AAD6CD58"/>
<comment type="caution">
    <text evidence="1">The sequence shown here is derived from an EMBL/GenBank/DDBJ whole genome shotgun (WGS) entry which is preliminary data.</text>
</comment>
<proteinExistence type="predicted"/>
<evidence type="ECO:0000313" key="1">
    <source>
        <dbReference type="EMBL" id="KAJ5460918.1"/>
    </source>
</evidence>
<dbReference type="Proteomes" id="UP001213681">
    <property type="component" value="Unassembled WGS sequence"/>
</dbReference>
<evidence type="ECO:0000313" key="2">
    <source>
        <dbReference type="Proteomes" id="UP001213681"/>
    </source>
</evidence>
<dbReference type="GeneID" id="81596096"/>